<evidence type="ECO:0000313" key="4">
    <source>
        <dbReference type="WBParaSite" id="L893_g7038.t1"/>
    </source>
</evidence>
<feature type="compositionally biased region" description="Low complexity" evidence="1">
    <location>
        <begin position="95"/>
        <end position="105"/>
    </location>
</feature>
<feature type="compositionally biased region" description="Basic and acidic residues" evidence="1">
    <location>
        <begin position="106"/>
        <end position="119"/>
    </location>
</feature>
<accession>A0A1I8ALK8</accession>
<feature type="region of interest" description="Disordered" evidence="1">
    <location>
        <begin position="37"/>
        <end position="71"/>
    </location>
</feature>
<feature type="region of interest" description="Disordered" evidence="1">
    <location>
        <begin position="90"/>
        <end position="131"/>
    </location>
</feature>
<keyword evidence="3" id="KW-1185">Reference proteome</keyword>
<evidence type="ECO:0000256" key="1">
    <source>
        <dbReference type="SAM" id="MobiDB-lite"/>
    </source>
</evidence>
<protein>
    <submittedName>
        <fullName evidence="4">ANK_REP_REGION domain-containing protein</fullName>
    </submittedName>
</protein>
<feature type="chain" id="PRO_5009314847" evidence="2">
    <location>
        <begin position="19"/>
        <end position="256"/>
    </location>
</feature>
<sequence length="256" mass="28551">MMSLLSTLLSAIISLEEGSTHPKVMENKDDELSKLTLGGGDLHNGNRRRRVTSSITSMGTRRSPLTRRRRGRRPRQFYVRRDFSCLVSVSDDPESWCSSASGSPSPRDDQSDCEIRPSLDNDVPVQEERNLGPGFDKRCAMQIARILCERGDDFEKLMIAASSGEDLRRGGVGEELFLGLCEGSDVASPFCLFKAILPTYSCAPPDEVLLHLVARSHGFKNLIKEDRKSAVTHIQVLSTSTRTDRNKLVHRMNQSE</sequence>
<keyword evidence="2" id="KW-0732">Signal</keyword>
<name>A0A1I8ALK8_9BILA</name>
<reference evidence="4" key="1">
    <citation type="submission" date="2016-11" db="UniProtKB">
        <authorList>
            <consortium name="WormBaseParasite"/>
        </authorList>
    </citation>
    <scope>IDENTIFICATION</scope>
</reference>
<evidence type="ECO:0000313" key="3">
    <source>
        <dbReference type="Proteomes" id="UP000095287"/>
    </source>
</evidence>
<evidence type="ECO:0000256" key="2">
    <source>
        <dbReference type="SAM" id="SignalP"/>
    </source>
</evidence>
<dbReference type="AlphaFoldDB" id="A0A1I8ALK8"/>
<dbReference type="Proteomes" id="UP000095287">
    <property type="component" value="Unplaced"/>
</dbReference>
<organism evidence="3 4">
    <name type="scientific">Steinernema glaseri</name>
    <dbReference type="NCBI Taxonomy" id="37863"/>
    <lineage>
        <taxon>Eukaryota</taxon>
        <taxon>Metazoa</taxon>
        <taxon>Ecdysozoa</taxon>
        <taxon>Nematoda</taxon>
        <taxon>Chromadorea</taxon>
        <taxon>Rhabditida</taxon>
        <taxon>Tylenchina</taxon>
        <taxon>Panagrolaimomorpha</taxon>
        <taxon>Strongyloidoidea</taxon>
        <taxon>Steinernematidae</taxon>
        <taxon>Steinernema</taxon>
    </lineage>
</organism>
<feature type="signal peptide" evidence="2">
    <location>
        <begin position="1"/>
        <end position="18"/>
    </location>
</feature>
<dbReference type="WBParaSite" id="L893_g7038.t1">
    <property type="protein sequence ID" value="L893_g7038.t1"/>
    <property type="gene ID" value="L893_g7038"/>
</dbReference>
<proteinExistence type="predicted"/>